<proteinExistence type="predicted"/>
<evidence type="ECO:0000313" key="3">
    <source>
        <dbReference type="EMBL" id="GMR52165.1"/>
    </source>
</evidence>
<protein>
    <submittedName>
        <fullName evidence="3">Uncharacterized protein</fullName>
    </submittedName>
</protein>
<evidence type="ECO:0000256" key="1">
    <source>
        <dbReference type="SAM" id="MobiDB-lite"/>
    </source>
</evidence>
<organism evidence="3 4">
    <name type="scientific">Pristionchus mayeri</name>
    <dbReference type="NCBI Taxonomy" id="1317129"/>
    <lineage>
        <taxon>Eukaryota</taxon>
        <taxon>Metazoa</taxon>
        <taxon>Ecdysozoa</taxon>
        <taxon>Nematoda</taxon>
        <taxon>Chromadorea</taxon>
        <taxon>Rhabditida</taxon>
        <taxon>Rhabditina</taxon>
        <taxon>Diplogasteromorpha</taxon>
        <taxon>Diplogasteroidea</taxon>
        <taxon>Neodiplogasteridae</taxon>
        <taxon>Pristionchus</taxon>
    </lineage>
</organism>
<feature type="region of interest" description="Disordered" evidence="1">
    <location>
        <begin position="93"/>
        <end position="128"/>
    </location>
</feature>
<accession>A0AAN5CXM8</accession>
<feature type="chain" id="PRO_5042948492" evidence="2">
    <location>
        <begin position="20"/>
        <end position="128"/>
    </location>
</feature>
<keyword evidence="2" id="KW-0732">Signal</keyword>
<reference evidence="4" key="1">
    <citation type="submission" date="2022-10" db="EMBL/GenBank/DDBJ databases">
        <title>Genome assembly of Pristionchus species.</title>
        <authorList>
            <person name="Yoshida K."/>
            <person name="Sommer R.J."/>
        </authorList>
    </citation>
    <scope>NUCLEOTIDE SEQUENCE [LARGE SCALE GENOMIC DNA]</scope>
    <source>
        <strain evidence="4">RS5460</strain>
    </source>
</reference>
<name>A0AAN5CXM8_9BILA</name>
<gene>
    <name evidence="3" type="ORF">PMAYCL1PPCAC_22360</name>
</gene>
<comment type="caution">
    <text evidence="3">The sequence shown here is derived from an EMBL/GenBank/DDBJ whole genome shotgun (WGS) entry which is preliminary data.</text>
</comment>
<dbReference type="Proteomes" id="UP001328107">
    <property type="component" value="Unassembled WGS sequence"/>
</dbReference>
<evidence type="ECO:0000313" key="4">
    <source>
        <dbReference type="Proteomes" id="UP001328107"/>
    </source>
</evidence>
<feature type="signal peptide" evidence="2">
    <location>
        <begin position="1"/>
        <end position="19"/>
    </location>
</feature>
<dbReference type="AlphaFoldDB" id="A0AAN5CXM8"/>
<dbReference type="EMBL" id="BTRK01000005">
    <property type="protein sequence ID" value="GMR52165.1"/>
    <property type="molecule type" value="Genomic_DNA"/>
</dbReference>
<keyword evidence="4" id="KW-1185">Reference proteome</keyword>
<evidence type="ECO:0000256" key="2">
    <source>
        <dbReference type="SAM" id="SignalP"/>
    </source>
</evidence>
<sequence length="128" mass="14241">MKLLAILLLVTLLGFAVEAWRPVKRSTDIEAGFAEPDGLFESSFMGNGRKKRETFRTRRWGDLPIPASYKGKRPSRDVEAAIAESNAVLTSETIRTKRWPSEAQDGRKKRAAPVKGRPAGSARWDGTK</sequence>